<protein>
    <submittedName>
        <fullName evidence="3">Uncharacterized protein</fullName>
    </submittedName>
</protein>
<evidence type="ECO:0000313" key="3">
    <source>
        <dbReference type="EnsemblMetazoa" id="XP_001189143"/>
    </source>
</evidence>
<dbReference type="EnsemblMetazoa" id="XM_001189143">
    <property type="protein sequence ID" value="XP_001189143"/>
    <property type="gene ID" value="LOC755261"/>
</dbReference>
<keyword evidence="1" id="KW-0175">Coiled coil</keyword>
<dbReference type="InterPro" id="IPR011029">
    <property type="entry name" value="DEATH-like_dom_sf"/>
</dbReference>
<dbReference type="RefSeq" id="XP_001189143.3">
    <property type="nucleotide sequence ID" value="XM_001189143.4"/>
</dbReference>
<dbReference type="Gene3D" id="1.10.533.10">
    <property type="entry name" value="Death Domain, Fas"/>
    <property type="match status" value="1"/>
</dbReference>
<evidence type="ECO:0000313" key="4">
    <source>
        <dbReference type="Proteomes" id="UP000007110"/>
    </source>
</evidence>
<feature type="region of interest" description="Disordered" evidence="2">
    <location>
        <begin position="339"/>
        <end position="367"/>
    </location>
</feature>
<dbReference type="Proteomes" id="UP000007110">
    <property type="component" value="Unassembled WGS sequence"/>
</dbReference>
<dbReference type="AlphaFoldDB" id="A0A7M7G0Y4"/>
<dbReference type="GO" id="GO:0043123">
    <property type="term" value="P:positive regulation of canonical NF-kappaB signal transduction"/>
    <property type="evidence" value="ECO:0007669"/>
    <property type="project" value="InterPro"/>
</dbReference>
<keyword evidence="4" id="KW-1185">Reference proteome</keyword>
<dbReference type="PANTHER" id="PTHR15079:SF10">
    <property type="entry name" value="DEATH DOMAIN-CONTAINING PROTEIN"/>
    <property type="match status" value="1"/>
</dbReference>
<reference evidence="3" key="2">
    <citation type="submission" date="2021-01" db="UniProtKB">
        <authorList>
            <consortium name="EnsemblMetazoa"/>
        </authorList>
    </citation>
    <scope>IDENTIFICATION</scope>
</reference>
<dbReference type="KEGG" id="spu:755261"/>
<dbReference type="OrthoDB" id="10369243at2759"/>
<dbReference type="GeneID" id="755261"/>
<dbReference type="GO" id="GO:0002755">
    <property type="term" value="P:MyD88-dependent toll-like receptor signaling pathway"/>
    <property type="evidence" value="ECO:0007669"/>
    <property type="project" value="InterPro"/>
</dbReference>
<dbReference type="InParanoid" id="A0A7M7G0Y4"/>
<dbReference type="PANTHER" id="PTHR15079">
    <property type="entry name" value="MYD88"/>
    <property type="match status" value="1"/>
</dbReference>
<dbReference type="GO" id="GO:0070976">
    <property type="term" value="F:TIR domain binding"/>
    <property type="evidence" value="ECO:0007669"/>
    <property type="project" value="InterPro"/>
</dbReference>
<proteinExistence type="predicted"/>
<sequence>MADQDQDKLDVDCIVTSPGIGYHDPDHLGSEISHSQPLTVHPPPVQNGLDRLDGENRLQSSIVRDGRLQSGDQRRRLDKCSQAKQRATEEVETIYQFCEDLCAENERLKDENRLLQAEDGLCRNCRLSLSVPVTEFEKTVREEDLEQQLEEANIKTAQLQHRCKELLDEVTRLKGGSYDGARGNLPFATNDDESLPSPKQTESVGNAFHSVDPLIQVVKEGRQDQGGAIEQAARPAVVVERARTPSPDDCAIFLADRIKSGGEINTLLRNMSLNSVEIADLEERHPKNPKEFRIDGIKTGIVSAKGDRVTFLLDALEKSKLNHQVDLFCDEFNIQRRRTKGPIQAKGQPSAQKPLQASSPDDFADSPCLEPQSDFETVLQPFLVDPASIHTIADDLGKEKDFTVSQLKQFKASFPRWKQQHRKYLEKEGVSRCTMDVLNVWASVEVDRTKGGSDPVQGIEFLAKALRGTGRMDILEKLKSFLRKGVVGPSLKRDLYLREISSYALKVEIIQYLGLNKEAGHDDWRALTKDIGHAKYVIMWEQEHHPAEVLWNVWKTSNDATIGKLYDWAVGKERLDIAGVLENEA</sequence>
<organism evidence="3 4">
    <name type="scientific">Strongylocentrotus purpuratus</name>
    <name type="common">Purple sea urchin</name>
    <dbReference type="NCBI Taxonomy" id="7668"/>
    <lineage>
        <taxon>Eukaryota</taxon>
        <taxon>Metazoa</taxon>
        <taxon>Echinodermata</taxon>
        <taxon>Eleutherozoa</taxon>
        <taxon>Echinozoa</taxon>
        <taxon>Echinoidea</taxon>
        <taxon>Euechinoidea</taxon>
        <taxon>Echinacea</taxon>
        <taxon>Camarodonta</taxon>
        <taxon>Echinidea</taxon>
        <taxon>Strongylocentrotidae</taxon>
        <taxon>Strongylocentrotus</taxon>
    </lineage>
</organism>
<feature type="compositionally biased region" description="Polar residues" evidence="2">
    <location>
        <begin position="347"/>
        <end position="359"/>
    </location>
</feature>
<accession>A0A7M7G0Y4</accession>
<reference evidence="4" key="1">
    <citation type="submission" date="2015-02" db="EMBL/GenBank/DDBJ databases">
        <title>Genome sequencing for Strongylocentrotus purpuratus.</title>
        <authorList>
            <person name="Murali S."/>
            <person name="Liu Y."/>
            <person name="Vee V."/>
            <person name="English A."/>
            <person name="Wang M."/>
            <person name="Skinner E."/>
            <person name="Han Y."/>
            <person name="Muzny D.M."/>
            <person name="Worley K.C."/>
            <person name="Gibbs R.A."/>
        </authorList>
    </citation>
    <scope>NUCLEOTIDE SEQUENCE</scope>
</reference>
<dbReference type="OMA" id="DIGHAKY"/>
<evidence type="ECO:0000256" key="1">
    <source>
        <dbReference type="SAM" id="Coils"/>
    </source>
</evidence>
<dbReference type="InterPro" id="IPR017281">
    <property type="entry name" value="Myelin_different_resp_MyD88"/>
</dbReference>
<name>A0A7M7G0Y4_STRPU</name>
<evidence type="ECO:0000256" key="2">
    <source>
        <dbReference type="SAM" id="MobiDB-lite"/>
    </source>
</evidence>
<dbReference type="SUPFAM" id="SSF47986">
    <property type="entry name" value="DEATH domain"/>
    <property type="match status" value="1"/>
</dbReference>
<feature type="coiled-coil region" evidence="1">
    <location>
        <begin position="142"/>
        <end position="169"/>
    </location>
</feature>